<feature type="domain" description="SET" evidence="5">
    <location>
        <begin position="25"/>
        <end position="294"/>
    </location>
</feature>
<protein>
    <submittedName>
        <fullName evidence="6">SET domain-containing protein</fullName>
    </submittedName>
</protein>
<sequence>MEVDIDGSRFAERTRSFVEWFQALPGATFRSDLIAVEDLRAQNAGRGIVALADVEPDTVLFTIPRNAIICAATSQLRDKIPHVFGLDNDDAGQPDSGDDDDDGSGAQQDSWTLLILAMLYEYLQGESSRWKPYLDVLPTVFDTPMFWSPAELSEFQASALVAKVGKDEADRMIKTKIIPVVRAHEQVFFPPGSSSQTLDDAQLLALAHRMGSTIMAYAFDLESDDPEIKQADEEADDEWVEDREGKTMLGMVPMADILNADAEFNAHINHGEDALTATALRRIKAGEEIFNYYGPLPNGELLRRYGYVTPHHSRYDVVELPWDLVEAELRQRAAGGSVAPSDWEKARKLTLADDAFEESFVLERASDDPDSEGRLGTDTVFAGLPDELGEQFKAFLKSIKKVCNANLAVLALSDGDMRKNLYLQAVLGALQARERQYATSLEEDEHIIRAGQLTRRQQMAVWVRRGEKQVLREAQAWVRRQMDELRNNLASEKRAQGDDGPTAKRRRV</sequence>
<feature type="compositionally biased region" description="Acidic residues" evidence="4">
    <location>
        <begin position="87"/>
        <end position="103"/>
    </location>
</feature>
<dbReference type="InterPro" id="IPR046341">
    <property type="entry name" value="SET_dom_sf"/>
</dbReference>
<dbReference type="GO" id="GO:0016279">
    <property type="term" value="F:protein-lysine N-methyltransferase activity"/>
    <property type="evidence" value="ECO:0007669"/>
    <property type="project" value="InterPro"/>
</dbReference>
<evidence type="ECO:0000313" key="6">
    <source>
        <dbReference type="EMBL" id="KAK4120998.1"/>
    </source>
</evidence>
<dbReference type="GeneID" id="87831622"/>
<evidence type="ECO:0000256" key="3">
    <source>
        <dbReference type="ARBA" id="ARBA00022691"/>
    </source>
</evidence>
<evidence type="ECO:0000259" key="5">
    <source>
        <dbReference type="PROSITE" id="PS50280"/>
    </source>
</evidence>
<name>A0AAN6Z132_9PEZI</name>
<dbReference type="GO" id="GO:0032259">
    <property type="term" value="P:methylation"/>
    <property type="evidence" value="ECO:0007669"/>
    <property type="project" value="UniProtKB-KW"/>
</dbReference>
<dbReference type="RefSeq" id="XP_062644769.1">
    <property type="nucleotide sequence ID" value="XM_062794853.1"/>
</dbReference>
<comment type="caution">
    <text evidence="6">The sequence shown here is derived from an EMBL/GenBank/DDBJ whole genome shotgun (WGS) entry which is preliminary data.</text>
</comment>
<feature type="compositionally biased region" description="Basic and acidic residues" evidence="4">
    <location>
        <begin position="488"/>
        <end position="497"/>
    </location>
</feature>
<keyword evidence="2" id="KW-0808">Transferase</keyword>
<evidence type="ECO:0000313" key="7">
    <source>
        <dbReference type="Proteomes" id="UP001302602"/>
    </source>
</evidence>
<keyword evidence="3" id="KW-0949">S-adenosyl-L-methionine</keyword>
<evidence type="ECO:0000256" key="1">
    <source>
        <dbReference type="ARBA" id="ARBA00022603"/>
    </source>
</evidence>
<keyword evidence="1" id="KW-0489">Methyltransferase</keyword>
<reference evidence="6" key="2">
    <citation type="submission" date="2023-05" db="EMBL/GenBank/DDBJ databases">
        <authorList>
            <consortium name="Lawrence Berkeley National Laboratory"/>
            <person name="Steindorff A."/>
            <person name="Hensen N."/>
            <person name="Bonometti L."/>
            <person name="Westerberg I."/>
            <person name="Brannstrom I.O."/>
            <person name="Guillou S."/>
            <person name="Cros-Aarteil S."/>
            <person name="Calhoun S."/>
            <person name="Haridas S."/>
            <person name="Kuo A."/>
            <person name="Mondo S."/>
            <person name="Pangilinan J."/>
            <person name="Riley R."/>
            <person name="Labutti K."/>
            <person name="Andreopoulos B."/>
            <person name="Lipzen A."/>
            <person name="Chen C."/>
            <person name="Yanf M."/>
            <person name="Daum C."/>
            <person name="Ng V."/>
            <person name="Clum A."/>
            <person name="Ohm R."/>
            <person name="Martin F."/>
            <person name="Silar P."/>
            <person name="Natvig D."/>
            <person name="Lalanne C."/>
            <person name="Gautier V."/>
            <person name="Ament-Velasquez S.L."/>
            <person name="Kruys A."/>
            <person name="Hutchinson M.I."/>
            <person name="Powell A.J."/>
            <person name="Barry K."/>
            <person name="Miller A.N."/>
            <person name="Grigoriev I.V."/>
            <person name="Debuchy R."/>
            <person name="Gladieux P."/>
            <person name="Thoren M.H."/>
            <person name="Johannesson H."/>
        </authorList>
    </citation>
    <scope>NUCLEOTIDE SEQUENCE</scope>
    <source>
        <strain evidence="6">CBS 731.68</strain>
    </source>
</reference>
<dbReference type="InterPro" id="IPR001214">
    <property type="entry name" value="SET_dom"/>
</dbReference>
<dbReference type="InterPro" id="IPR050600">
    <property type="entry name" value="SETD3_SETD6_MTase"/>
</dbReference>
<accession>A0AAN6Z132</accession>
<dbReference type="InterPro" id="IPR044430">
    <property type="entry name" value="SETD6_SET"/>
</dbReference>
<dbReference type="Gene3D" id="3.90.1420.10">
    <property type="entry name" value="Rubisco LSMT, substrate-binding domain"/>
    <property type="match status" value="1"/>
</dbReference>
<keyword evidence="7" id="KW-1185">Reference proteome</keyword>
<dbReference type="Proteomes" id="UP001302602">
    <property type="component" value="Unassembled WGS sequence"/>
</dbReference>
<dbReference type="InterPro" id="IPR036464">
    <property type="entry name" value="Rubisco_LSMT_subst-bd_sf"/>
</dbReference>
<dbReference type="Pfam" id="PF09273">
    <property type="entry name" value="Rubis-subs-bind"/>
    <property type="match status" value="1"/>
</dbReference>
<dbReference type="PROSITE" id="PS50280">
    <property type="entry name" value="SET"/>
    <property type="match status" value="1"/>
</dbReference>
<dbReference type="InterPro" id="IPR015353">
    <property type="entry name" value="Rubisco_LSMT_subst-bd"/>
</dbReference>
<dbReference type="PANTHER" id="PTHR13271:SF34">
    <property type="entry name" value="N-LYSINE METHYLTRANSFERASE SETD6"/>
    <property type="match status" value="1"/>
</dbReference>
<reference evidence="6" key="1">
    <citation type="journal article" date="2023" name="Mol. Phylogenet. Evol.">
        <title>Genome-scale phylogeny and comparative genomics of the fungal order Sordariales.</title>
        <authorList>
            <person name="Hensen N."/>
            <person name="Bonometti L."/>
            <person name="Westerberg I."/>
            <person name="Brannstrom I.O."/>
            <person name="Guillou S."/>
            <person name="Cros-Aarteil S."/>
            <person name="Calhoun S."/>
            <person name="Haridas S."/>
            <person name="Kuo A."/>
            <person name="Mondo S."/>
            <person name="Pangilinan J."/>
            <person name="Riley R."/>
            <person name="LaButti K."/>
            <person name="Andreopoulos B."/>
            <person name="Lipzen A."/>
            <person name="Chen C."/>
            <person name="Yan M."/>
            <person name="Daum C."/>
            <person name="Ng V."/>
            <person name="Clum A."/>
            <person name="Steindorff A."/>
            <person name="Ohm R.A."/>
            <person name="Martin F."/>
            <person name="Silar P."/>
            <person name="Natvig D.O."/>
            <person name="Lalanne C."/>
            <person name="Gautier V."/>
            <person name="Ament-Velasquez S.L."/>
            <person name="Kruys A."/>
            <person name="Hutchinson M.I."/>
            <person name="Powell A.J."/>
            <person name="Barry K."/>
            <person name="Miller A.N."/>
            <person name="Grigoriev I.V."/>
            <person name="Debuchy R."/>
            <person name="Gladieux P."/>
            <person name="Hiltunen Thoren M."/>
            <person name="Johannesson H."/>
        </authorList>
    </citation>
    <scope>NUCLEOTIDE SEQUENCE</scope>
    <source>
        <strain evidence="6">CBS 731.68</strain>
    </source>
</reference>
<dbReference type="PANTHER" id="PTHR13271">
    <property type="entry name" value="UNCHARACTERIZED PUTATIVE METHYLTRANSFERASE"/>
    <property type="match status" value="1"/>
</dbReference>
<dbReference type="Gene3D" id="3.90.1410.10">
    <property type="entry name" value="set domain protein methyltransferase, domain 1"/>
    <property type="match status" value="1"/>
</dbReference>
<proteinExistence type="predicted"/>
<gene>
    <name evidence="6" type="ORF">N657DRAFT_658033</name>
</gene>
<feature type="region of interest" description="Disordered" evidence="4">
    <location>
        <begin position="87"/>
        <end position="106"/>
    </location>
</feature>
<dbReference type="EMBL" id="MU853235">
    <property type="protein sequence ID" value="KAK4120998.1"/>
    <property type="molecule type" value="Genomic_DNA"/>
</dbReference>
<organism evidence="6 7">
    <name type="scientific">Parathielavia appendiculata</name>
    <dbReference type="NCBI Taxonomy" id="2587402"/>
    <lineage>
        <taxon>Eukaryota</taxon>
        <taxon>Fungi</taxon>
        <taxon>Dikarya</taxon>
        <taxon>Ascomycota</taxon>
        <taxon>Pezizomycotina</taxon>
        <taxon>Sordariomycetes</taxon>
        <taxon>Sordariomycetidae</taxon>
        <taxon>Sordariales</taxon>
        <taxon>Chaetomiaceae</taxon>
        <taxon>Parathielavia</taxon>
    </lineage>
</organism>
<dbReference type="SUPFAM" id="SSF82199">
    <property type="entry name" value="SET domain"/>
    <property type="match status" value="1"/>
</dbReference>
<dbReference type="Pfam" id="PF00856">
    <property type="entry name" value="SET"/>
    <property type="match status" value="1"/>
</dbReference>
<dbReference type="FunFam" id="3.90.1410.10:FF:000007">
    <property type="entry name" value="Ribosomal lysine N-methyltransferase 4"/>
    <property type="match status" value="1"/>
</dbReference>
<evidence type="ECO:0000256" key="4">
    <source>
        <dbReference type="SAM" id="MobiDB-lite"/>
    </source>
</evidence>
<dbReference type="GO" id="GO:0005634">
    <property type="term" value="C:nucleus"/>
    <property type="evidence" value="ECO:0007669"/>
    <property type="project" value="TreeGrafter"/>
</dbReference>
<dbReference type="AlphaFoldDB" id="A0AAN6Z132"/>
<feature type="region of interest" description="Disordered" evidence="4">
    <location>
        <begin position="488"/>
        <end position="508"/>
    </location>
</feature>
<dbReference type="SUPFAM" id="SSF81822">
    <property type="entry name" value="RuBisCo LSMT C-terminal, substrate-binding domain"/>
    <property type="match status" value="1"/>
</dbReference>
<dbReference type="CDD" id="cd19178">
    <property type="entry name" value="SET_SETD6"/>
    <property type="match status" value="1"/>
</dbReference>
<evidence type="ECO:0000256" key="2">
    <source>
        <dbReference type="ARBA" id="ARBA00022679"/>
    </source>
</evidence>